<organism evidence="1 2">
    <name type="scientific">Eisenbergiella massiliensis</name>
    <dbReference type="NCBI Taxonomy" id="1720294"/>
    <lineage>
        <taxon>Bacteria</taxon>
        <taxon>Bacillati</taxon>
        <taxon>Bacillota</taxon>
        <taxon>Clostridia</taxon>
        <taxon>Lachnospirales</taxon>
        <taxon>Lachnospiraceae</taxon>
        <taxon>Eisenbergiella</taxon>
    </lineage>
</organism>
<dbReference type="OrthoDB" id="2048899at2"/>
<dbReference type="AlphaFoldDB" id="A0A3E3J4A3"/>
<protein>
    <submittedName>
        <fullName evidence="1">Uncharacterized protein</fullName>
    </submittedName>
</protein>
<sequence>MRNSQKILIGIFCLGIALAGAGTGMAFLEFSTFTYAGEKEAGEMDRKTLTLDYAFEAAAEEPLTIGRNYGRYANNNEVIESEAVPENTVRFLVTYNANVVQPYLNSYEMDDDSGEYVRVDWNYINDEFKSFMTCKDDLLEGIRNREIASYHVTGIEEIRIMVNPASRELVQID</sequence>
<evidence type="ECO:0000313" key="2">
    <source>
        <dbReference type="Proteomes" id="UP000261166"/>
    </source>
</evidence>
<name>A0A3E3J4A3_9FIRM</name>
<dbReference type="EMBL" id="QVLU01000002">
    <property type="protein sequence ID" value="RGE74197.1"/>
    <property type="molecule type" value="Genomic_DNA"/>
</dbReference>
<dbReference type="Proteomes" id="UP000261166">
    <property type="component" value="Unassembled WGS sequence"/>
</dbReference>
<proteinExistence type="predicted"/>
<reference evidence="1 2" key="1">
    <citation type="submission" date="2018-08" db="EMBL/GenBank/DDBJ databases">
        <title>A genome reference for cultivated species of the human gut microbiota.</title>
        <authorList>
            <person name="Zou Y."/>
            <person name="Xue W."/>
            <person name="Luo G."/>
        </authorList>
    </citation>
    <scope>NUCLEOTIDE SEQUENCE [LARGE SCALE GENOMIC DNA]</scope>
    <source>
        <strain evidence="1 2">AF26-4BH</strain>
    </source>
</reference>
<dbReference type="RefSeq" id="WP_025489542.1">
    <property type="nucleotide sequence ID" value="NZ_JBKVAZ010000002.1"/>
</dbReference>
<accession>A0A3E3J4A3</accession>
<gene>
    <name evidence="1" type="ORF">DWY69_03785</name>
</gene>
<comment type="caution">
    <text evidence="1">The sequence shown here is derived from an EMBL/GenBank/DDBJ whole genome shotgun (WGS) entry which is preliminary data.</text>
</comment>
<evidence type="ECO:0000313" key="1">
    <source>
        <dbReference type="EMBL" id="RGE74197.1"/>
    </source>
</evidence>